<feature type="compositionally biased region" description="Basic and acidic residues" evidence="1">
    <location>
        <begin position="44"/>
        <end position="63"/>
    </location>
</feature>
<reference evidence="2" key="1">
    <citation type="submission" date="2021-01" db="EMBL/GenBank/DDBJ databases">
        <authorList>
            <person name="Corre E."/>
            <person name="Pelletier E."/>
            <person name="Niang G."/>
            <person name="Scheremetjew M."/>
            <person name="Finn R."/>
            <person name="Kale V."/>
            <person name="Holt S."/>
            <person name="Cochrane G."/>
            <person name="Meng A."/>
            <person name="Brown T."/>
            <person name="Cohen L."/>
        </authorList>
    </citation>
    <scope>NUCLEOTIDE SEQUENCE</scope>
    <source>
        <strain evidence="2">379</strain>
    </source>
</reference>
<dbReference type="AlphaFoldDB" id="A0A6S9ZEW6"/>
<organism evidence="2">
    <name type="scientific">Emiliania huxleyi</name>
    <name type="common">Coccolithophore</name>
    <name type="synonym">Pontosphaera huxleyi</name>
    <dbReference type="NCBI Taxonomy" id="2903"/>
    <lineage>
        <taxon>Eukaryota</taxon>
        <taxon>Haptista</taxon>
        <taxon>Haptophyta</taxon>
        <taxon>Prymnesiophyceae</taxon>
        <taxon>Isochrysidales</taxon>
        <taxon>Noelaerhabdaceae</taxon>
        <taxon>Emiliania</taxon>
    </lineage>
</organism>
<accession>A0A6S9ZEW6</accession>
<evidence type="ECO:0000256" key="1">
    <source>
        <dbReference type="SAM" id="MobiDB-lite"/>
    </source>
</evidence>
<protein>
    <submittedName>
        <fullName evidence="2">Uncharacterized protein</fullName>
    </submittedName>
</protein>
<gene>
    <name evidence="2" type="ORF">EHUX00137_LOCUS26305</name>
</gene>
<feature type="region of interest" description="Disordered" evidence="1">
    <location>
        <begin position="44"/>
        <end position="126"/>
    </location>
</feature>
<evidence type="ECO:0000313" key="2">
    <source>
        <dbReference type="EMBL" id="CAE0563967.1"/>
    </source>
</evidence>
<name>A0A6S9ZEW6_EMIHU</name>
<feature type="compositionally biased region" description="Basic and acidic residues" evidence="1">
    <location>
        <begin position="75"/>
        <end position="88"/>
    </location>
</feature>
<sequence length="126" mass="15045">MHLGCISAAPRPRSPLPHRISLNLVESCRIVSLQELIDAAAADGEIHSRDWEREPMPSRDTPRDRKRGQLGGGSYERDGRERSYERERSGRRRSRSRERNDRRSSYDRDRDYDRRRGRDYYSDRRR</sequence>
<feature type="compositionally biased region" description="Basic and acidic residues" evidence="1">
    <location>
        <begin position="97"/>
        <end position="126"/>
    </location>
</feature>
<proteinExistence type="predicted"/>
<dbReference type="EMBL" id="HBIR01033812">
    <property type="protein sequence ID" value="CAE0563967.1"/>
    <property type="molecule type" value="Transcribed_RNA"/>
</dbReference>